<protein>
    <recommendedName>
        <fullName evidence="4">Serine/threonine-protein phosphatase 2A 55 kDa regulatory subunit B</fullName>
    </recommendedName>
</protein>
<keyword evidence="2 4" id="KW-0853">WD repeat</keyword>
<organism evidence="5 6">
    <name type="scientific">Orchesella dallaii</name>
    <dbReference type="NCBI Taxonomy" id="48710"/>
    <lineage>
        <taxon>Eukaryota</taxon>
        <taxon>Metazoa</taxon>
        <taxon>Ecdysozoa</taxon>
        <taxon>Arthropoda</taxon>
        <taxon>Hexapoda</taxon>
        <taxon>Collembola</taxon>
        <taxon>Entomobryomorpha</taxon>
        <taxon>Entomobryoidea</taxon>
        <taxon>Orchesellidae</taxon>
        <taxon>Orchesellinae</taxon>
        <taxon>Orchesella</taxon>
    </lineage>
</organism>
<dbReference type="PANTHER" id="PTHR11871">
    <property type="entry name" value="PROTEIN PHOSPHATASE PP2A REGULATORY SUBUNIT B"/>
    <property type="match status" value="1"/>
</dbReference>
<evidence type="ECO:0000313" key="6">
    <source>
        <dbReference type="Proteomes" id="UP001642540"/>
    </source>
</evidence>
<proteinExistence type="inferred from homology"/>
<keyword evidence="6" id="KW-1185">Reference proteome</keyword>
<dbReference type="InterPro" id="IPR015943">
    <property type="entry name" value="WD40/YVTN_repeat-like_dom_sf"/>
</dbReference>
<dbReference type="Proteomes" id="UP001642540">
    <property type="component" value="Unassembled WGS sequence"/>
</dbReference>
<dbReference type="InterPro" id="IPR018067">
    <property type="entry name" value="PP2A_PR55_CS"/>
</dbReference>
<dbReference type="PROSITE" id="PS01024">
    <property type="entry name" value="PR55_1"/>
    <property type="match status" value="1"/>
</dbReference>
<evidence type="ECO:0000313" key="5">
    <source>
        <dbReference type="EMBL" id="CAL8102022.1"/>
    </source>
</evidence>
<dbReference type="Gene3D" id="2.130.10.10">
    <property type="entry name" value="YVTN repeat-like/Quinoprotein amine dehydrogenase"/>
    <property type="match status" value="1"/>
</dbReference>
<sequence>MLHSTSSEHFADRSVVEGLIFKMMDTIQQQDPPQHEYLFAQLKEPPRSQPQLDAKVVCTEVHGSGECLDTSVISSMELNGGRDFLAVGDRGGKITVYREEYVNKRSKFIEYLVFQSHDPEFDYLKSLEIEEKINQIKWVPRSYHDRFLLSANDKTVKLWRVGEMASRSVENLNDVNNPNHLALPRVKFGTSRPVACFRRAYANAHAYHINSISVNTDQETFLTSDDLRINLWNLERNKESFLAVDMKPENMEDLTEVITSSVFHPTQCNVFAYSSSKGITRMCDMRVSAVCDNKNSKVFQDIPANRGYFSEVISSICSLQFSNSGRYLATRDFMMVKIWDLTMERTPVQIIPVHEHLHCKLGDLYENDSIFDKFSVSWSDRDDYISTGSYDGLVCLAQRNSTRSSIYAISRDVSKNQVLKPKTVVSGPAEKRHSVSVEALDLDRKVGLTQWGSDNLLLAAANSSMYVLTVK</sequence>
<evidence type="ECO:0000256" key="3">
    <source>
        <dbReference type="ARBA" id="ARBA00022737"/>
    </source>
</evidence>
<dbReference type="SUPFAM" id="SSF50978">
    <property type="entry name" value="WD40 repeat-like"/>
    <property type="match status" value="1"/>
</dbReference>
<dbReference type="InterPro" id="IPR036322">
    <property type="entry name" value="WD40_repeat_dom_sf"/>
</dbReference>
<dbReference type="SMART" id="SM00320">
    <property type="entry name" value="WD40"/>
    <property type="match status" value="5"/>
</dbReference>
<comment type="caution">
    <text evidence="5">The sequence shown here is derived from an EMBL/GenBank/DDBJ whole genome shotgun (WGS) entry which is preliminary data.</text>
</comment>
<gene>
    <name evidence="5" type="ORF">ODALV1_LOCUS11024</name>
</gene>
<dbReference type="PIRSF" id="PIRSF037309">
    <property type="entry name" value="PP2A_PR55"/>
    <property type="match status" value="1"/>
</dbReference>
<evidence type="ECO:0000256" key="2">
    <source>
        <dbReference type="ARBA" id="ARBA00022574"/>
    </source>
</evidence>
<dbReference type="InterPro" id="IPR000009">
    <property type="entry name" value="PP2A_PR55"/>
</dbReference>
<dbReference type="InterPro" id="IPR001680">
    <property type="entry name" value="WD40_rpt"/>
</dbReference>
<dbReference type="EMBL" id="CAXLJM020000033">
    <property type="protein sequence ID" value="CAL8102022.1"/>
    <property type="molecule type" value="Genomic_DNA"/>
</dbReference>
<dbReference type="PRINTS" id="PR00600">
    <property type="entry name" value="PP2APR55"/>
</dbReference>
<keyword evidence="3 4" id="KW-0677">Repeat</keyword>
<name>A0ABP1QGC7_9HEXA</name>
<comment type="similarity">
    <text evidence="1 4">Belongs to the phosphatase 2A regulatory subunit B family.</text>
</comment>
<accession>A0ABP1QGC7</accession>
<reference evidence="5 6" key="1">
    <citation type="submission" date="2024-08" db="EMBL/GenBank/DDBJ databases">
        <authorList>
            <person name="Cucini C."/>
            <person name="Frati F."/>
        </authorList>
    </citation>
    <scope>NUCLEOTIDE SEQUENCE [LARGE SCALE GENOMIC DNA]</scope>
</reference>
<evidence type="ECO:0000256" key="4">
    <source>
        <dbReference type="RuleBase" id="RU331113"/>
    </source>
</evidence>
<dbReference type="Pfam" id="PF00400">
    <property type="entry name" value="WD40"/>
    <property type="match status" value="1"/>
</dbReference>
<evidence type="ECO:0000256" key="1">
    <source>
        <dbReference type="ARBA" id="ARBA00008259"/>
    </source>
</evidence>